<dbReference type="STRING" id="1798382.A3D77_03205"/>
<proteinExistence type="predicted"/>
<evidence type="ECO:0000259" key="1">
    <source>
        <dbReference type="Pfam" id="PF14213"/>
    </source>
</evidence>
<dbReference type="EMBL" id="MFJL01000016">
    <property type="protein sequence ID" value="OGG16023.1"/>
    <property type="molecule type" value="Genomic_DNA"/>
</dbReference>
<evidence type="ECO:0000313" key="2">
    <source>
        <dbReference type="EMBL" id="OGG16023.1"/>
    </source>
</evidence>
<feature type="domain" description="DUF4325" evidence="1">
    <location>
        <begin position="34"/>
        <end position="72"/>
    </location>
</feature>
<dbReference type="Proteomes" id="UP000176923">
    <property type="component" value="Unassembled WGS sequence"/>
</dbReference>
<dbReference type="Pfam" id="PF14213">
    <property type="entry name" value="DUF4325"/>
    <property type="match status" value="1"/>
</dbReference>
<name>A0A1F5ZUH0_9BACT</name>
<organism evidence="2 3">
    <name type="scientific">Candidatus Gottesmanbacteria bacterium RIFCSPHIGHO2_02_FULL_39_11</name>
    <dbReference type="NCBI Taxonomy" id="1798382"/>
    <lineage>
        <taxon>Bacteria</taxon>
        <taxon>Candidatus Gottesmaniibacteriota</taxon>
    </lineage>
</organism>
<dbReference type="AlphaFoldDB" id="A0A1F5ZUH0"/>
<sequence length="90" mass="9924">MTIQISKYGSLLVSRPAGHDAYLSAKAYLLNDSLDKIELDFSGVEVMTPSWLDEFLTPLKKEYGNKVELKFIENPTVQASLATISASEGK</sequence>
<evidence type="ECO:0000313" key="3">
    <source>
        <dbReference type="Proteomes" id="UP000176923"/>
    </source>
</evidence>
<reference evidence="2 3" key="1">
    <citation type="journal article" date="2016" name="Nat. Commun.">
        <title>Thousands of microbial genomes shed light on interconnected biogeochemical processes in an aquifer system.</title>
        <authorList>
            <person name="Anantharaman K."/>
            <person name="Brown C.T."/>
            <person name="Hug L.A."/>
            <person name="Sharon I."/>
            <person name="Castelle C.J."/>
            <person name="Probst A.J."/>
            <person name="Thomas B.C."/>
            <person name="Singh A."/>
            <person name="Wilkins M.J."/>
            <person name="Karaoz U."/>
            <person name="Brodie E.L."/>
            <person name="Williams K.H."/>
            <person name="Hubbard S.S."/>
            <person name="Banfield J.F."/>
        </authorList>
    </citation>
    <scope>NUCLEOTIDE SEQUENCE [LARGE SCALE GENOMIC DNA]</scope>
</reference>
<accession>A0A1F5ZUH0</accession>
<protein>
    <recommendedName>
        <fullName evidence="1">DUF4325 domain-containing protein</fullName>
    </recommendedName>
</protein>
<dbReference type="InterPro" id="IPR025474">
    <property type="entry name" value="DUF4325"/>
</dbReference>
<gene>
    <name evidence="2" type="ORF">A3D77_03205</name>
</gene>
<comment type="caution">
    <text evidence="2">The sequence shown here is derived from an EMBL/GenBank/DDBJ whole genome shotgun (WGS) entry which is preliminary data.</text>
</comment>